<dbReference type="Proteomes" id="UP000290204">
    <property type="component" value="Unassembled WGS sequence"/>
</dbReference>
<protein>
    <submittedName>
        <fullName evidence="10">ABC transporter permease</fullName>
    </submittedName>
</protein>
<dbReference type="AlphaFoldDB" id="A0A4Q1CNM6"/>
<evidence type="ECO:0000313" key="11">
    <source>
        <dbReference type="Proteomes" id="UP000290204"/>
    </source>
</evidence>
<dbReference type="EMBL" id="SDHW01000001">
    <property type="protein sequence ID" value="RXK62696.1"/>
    <property type="molecule type" value="Genomic_DNA"/>
</dbReference>
<feature type="coiled-coil region" evidence="6">
    <location>
        <begin position="231"/>
        <end position="258"/>
    </location>
</feature>
<feature type="transmembrane region" description="Helical" evidence="7">
    <location>
        <begin position="426"/>
        <end position="450"/>
    </location>
</feature>
<feature type="transmembrane region" description="Helical" evidence="7">
    <location>
        <begin position="287"/>
        <end position="307"/>
    </location>
</feature>
<feature type="transmembrane region" description="Helical" evidence="7">
    <location>
        <begin position="334"/>
        <end position="360"/>
    </location>
</feature>
<sequence length="808" mass="91116">MLKTYFKITLRNLWRNKLYSFINIAGLAMGIAAFILILQYVSFEKSVNGFHENIATTYRLLNEDPKGQTWPQVEPGWAQKAKDRFPEIQAYCRFEEGVGQGIVRRNAENAEPFRETNVGYAEGNFFEFFSFNVLEGSAAAFKKPNVVFLSTATAKKYFGKAEPVGQSLTLYNQFGKANYTVSGVYDIPVNSDIRYDMVFSLETLSNPANLNDNDWAQLDNLSSQYIHTYFRINETADYKKLEQKLTTLRNELKKDKDGLVFRLQPFANVHLPASFSDTYQTSGNLKYVYILSIIAILILAIAWFNYINLSTANALKRANEVGVRKVVGASRGSLVLQFLGESMLVNLISFGLALLIVRLLQPLFNTIIEKELTFTSLLSTPAWVAGLVLLIIGSLLSGAYTAYSLSGFNPVETLKGKLVKTTKAVVLRKSLVVFQFSISIGLLLATAFIYRQLNYMQNKNLGVNTDQLLVIRGPQVDKDSTYKMRRTAFINAIAQQSFVKDYSLSGSVPGNGYNFATSGFSQPGSRKGDELKSFSFALIDDRYLNTYQIGLAAGRTFTQAETMVDWNDNDKVLMNEKAIEELGFKSPEEALNTKVQWDERKLQVIGVVKNYHHIGLQKAIDPIIFYPQSNSAYFTVRLQTDRIQDNVAQLETMFKSYFRNNPFEYFFANDNFNKQYISEQQYSKLFTTASVWAIIIACLGLFGLATYTVEARTKEIGVRKVLGANVLTIARLLSKDFLQLVFIAFVIAVPVVWYAMYRWLENFAYKVQLSWWVFAAAGIVAIGIALLTISFQAIKAAIANPVKSLRTQ</sequence>
<feature type="domain" description="MacB-like periplasmic core" evidence="9">
    <location>
        <begin position="20"/>
        <end position="247"/>
    </location>
</feature>
<accession>A0A4Q1CNM6</accession>
<keyword evidence="3 7" id="KW-0812">Transmembrane</keyword>
<dbReference type="InterPro" id="IPR050250">
    <property type="entry name" value="Macrolide_Exporter_MacB"/>
</dbReference>
<dbReference type="Pfam" id="PF02687">
    <property type="entry name" value="FtsX"/>
    <property type="match status" value="2"/>
</dbReference>
<evidence type="ECO:0000256" key="1">
    <source>
        <dbReference type="ARBA" id="ARBA00004651"/>
    </source>
</evidence>
<evidence type="ECO:0000256" key="4">
    <source>
        <dbReference type="ARBA" id="ARBA00022989"/>
    </source>
</evidence>
<evidence type="ECO:0000256" key="2">
    <source>
        <dbReference type="ARBA" id="ARBA00022475"/>
    </source>
</evidence>
<reference evidence="10 11" key="1">
    <citation type="submission" date="2019-01" db="EMBL/GenBank/DDBJ databases">
        <title>Lacibacter sp. strain TTM-7.</title>
        <authorList>
            <person name="Chen W.-M."/>
        </authorList>
    </citation>
    <scope>NUCLEOTIDE SEQUENCE [LARGE SCALE GENOMIC DNA]</scope>
    <source>
        <strain evidence="10 11">TTM-7</strain>
    </source>
</reference>
<proteinExistence type="predicted"/>
<evidence type="ECO:0000256" key="6">
    <source>
        <dbReference type="SAM" id="Coils"/>
    </source>
</evidence>
<evidence type="ECO:0000256" key="3">
    <source>
        <dbReference type="ARBA" id="ARBA00022692"/>
    </source>
</evidence>
<keyword evidence="4 7" id="KW-1133">Transmembrane helix</keyword>
<feature type="transmembrane region" description="Helical" evidence="7">
    <location>
        <begin position="769"/>
        <end position="794"/>
    </location>
</feature>
<keyword evidence="2" id="KW-1003">Cell membrane</keyword>
<comment type="caution">
    <text evidence="10">The sequence shown here is derived from an EMBL/GenBank/DDBJ whole genome shotgun (WGS) entry which is preliminary data.</text>
</comment>
<evidence type="ECO:0000256" key="7">
    <source>
        <dbReference type="SAM" id="Phobius"/>
    </source>
</evidence>
<dbReference type="GO" id="GO:0005886">
    <property type="term" value="C:plasma membrane"/>
    <property type="evidence" value="ECO:0007669"/>
    <property type="project" value="UniProtKB-SubCell"/>
</dbReference>
<name>A0A4Q1CNM6_9BACT</name>
<evidence type="ECO:0000259" key="9">
    <source>
        <dbReference type="Pfam" id="PF12704"/>
    </source>
</evidence>
<feature type="transmembrane region" description="Helical" evidence="7">
    <location>
        <begin position="21"/>
        <end position="41"/>
    </location>
</feature>
<feature type="transmembrane region" description="Helical" evidence="7">
    <location>
        <begin position="380"/>
        <end position="405"/>
    </location>
</feature>
<dbReference type="OrthoDB" id="5933722at2"/>
<evidence type="ECO:0000313" key="10">
    <source>
        <dbReference type="EMBL" id="RXK62696.1"/>
    </source>
</evidence>
<feature type="transmembrane region" description="Helical" evidence="7">
    <location>
        <begin position="689"/>
        <end position="709"/>
    </location>
</feature>
<evidence type="ECO:0000256" key="5">
    <source>
        <dbReference type="ARBA" id="ARBA00023136"/>
    </source>
</evidence>
<dbReference type="Pfam" id="PF12704">
    <property type="entry name" value="MacB_PCD"/>
    <property type="match status" value="1"/>
</dbReference>
<dbReference type="InterPro" id="IPR025857">
    <property type="entry name" value="MacB_PCD"/>
</dbReference>
<keyword evidence="6" id="KW-0175">Coiled coil</keyword>
<feature type="domain" description="ABC3 transporter permease C-terminal" evidence="8">
    <location>
        <begin position="689"/>
        <end position="801"/>
    </location>
</feature>
<evidence type="ECO:0000259" key="8">
    <source>
        <dbReference type="Pfam" id="PF02687"/>
    </source>
</evidence>
<dbReference type="PANTHER" id="PTHR30572:SF18">
    <property type="entry name" value="ABC-TYPE MACROLIDE FAMILY EXPORT SYSTEM PERMEASE COMPONENT 2"/>
    <property type="match status" value="1"/>
</dbReference>
<feature type="transmembrane region" description="Helical" evidence="7">
    <location>
        <begin position="737"/>
        <end position="757"/>
    </location>
</feature>
<dbReference type="InterPro" id="IPR003838">
    <property type="entry name" value="ABC3_permease_C"/>
</dbReference>
<feature type="domain" description="ABC3 transporter permease C-terminal" evidence="8">
    <location>
        <begin position="293"/>
        <end position="410"/>
    </location>
</feature>
<dbReference type="GO" id="GO:0022857">
    <property type="term" value="F:transmembrane transporter activity"/>
    <property type="evidence" value="ECO:0007669"/>
    <property type="project" value="TreeGrafter"/>
</dbReference>
<gene>
    <name evidence="10" type="ORF">ESA94_06780</name>
</gene>
<dbReference type="PANTHER" id="PTHR30572">
    <property type="entry name" value="MEMBRANE COMPONENT OF TRANSPORTER-RELATED"/>
    <property type="match status" value="1"/>
</dbReference>
<comment type="subcellular location">
    <subcellularLocation>
        <location evidence="1">Cell membrane</location>
        <topology evidence="1">Multi-pass membrane protein</topology>
    </subcellularLocation>
</comment>
<keyword evidence="11" id="KW-1185">Reference proteome</keyword>
<dbReference type="RefSeq" id="WP_129130067.1">
    <property type="nucleotide sequence ID" value="NZ_SDHW01000001.1"/>
</dbReference>
<keyword evidence="5 7" id="KW-0472">Membrane</keyword>
<organism evidence="10 11">
    <name type="scientific">Lacibacter luteus</name>
    <dbReference type="NCBI Taxonomy" id="2508719"/>
    <lineage>
        <taxon>Bacteria</taxon>
        <taxon>Pseudomonadati</taxon>
        <taxon>Bacteroidota</taxon>
        <taxon>Chitinophagia</taxon>
        <taxon>Chitinophagales</taxon>
        <taxon>Chitinophagaceae</taxon>
        <taxon>Lacibacter</taxon>
    </lineage>
</organism>